<reference evidence="3" key="2">
    <citation type="submission" date="2023-05" db="EMBL/GenBank/DDBJ databases">
        <authorList>
            <consortium name="Lawrence Berkeley National Laboratory"/>
            <person name="Steindorff A."/>
            <person name="Hensen N."/>
            <person name="Bonometti L."/>
            <person name="Westerberg I."/>
            <person name="Brannstrom I.O."/>
            <person name="Guillou S."/>
            <person name="Cros-Aarteil S."/>
            <person name="Calhoun S."/>
            <person name="Haridas S."/>
            <person name="Kuo A."/>
            <person name="Mondo S."/>
            <person name="Pangilinan J."/>
            <person name="Riley R."/>
            <person name="Labutti K."/>
            <person name="Andreopoulos B."/>
            <person name="Lipzen A."/>
            <person name="Chen C."/>
            <person name="Yanf M."/>
            <person name="Daum C."/>
            <person name="Ng V."/>
            <person name="Clum A."/>
            <person name="Ohm R."/>
            <person name="Martin F."/>
            <person name="Silar P."/>
            <person name="Natvig D."/>
            <person name="Lalanne C."/>
            <person name="Gautier V."/>
            <person name="Ament-Velasquez S.L."/>
            <person name="Kruys A."/>
            <person name="Hutchinson M.I."/>
            <person name="Powell A.J."/>
            <person name="Barry K."/>
            <person name="Miller A.N."/>
            <person name="Grigoriev I.V."/>
            <person name="Debuchy R."/>
            <person name="Gladieux P."/>
            <person name="Thoren M.H."/>
            <person name="Johannesson H."/>
        </authorList>
    </citation>
    <scope>NUCLEOTIDE SEQUENCE</scope>
    <source>
        <strain evidence="3">CBS 892.96</strain>
    </source>
</reference>
<dbReference type="Proteomes" id="UP001302321">
    <property type="component" value="Unassembled WGS sequence"/>
</dbReference>
<comment type="caution">
    <text evidence="3">The sequence shown here is derived from an EMBL/GenBank/DDBJ whole genome shotgun (WGS) entry which is preliminary data.</text>
</comment>
<feature type="transmembrane region" description="Helical" evidence="2">
    <location>
        <begin position="70"/>
        <end position="93"/>
    </location>
</feature>
<keyword evidence="4" id="KW-1185">Reference proteome</keyword>
<keyword evidence="2" id="KW-0472">Membrane</keyword>
<feature type="compositionally biased region" description="Basic and acidic residues" evidence="1">
    <location>
        <begin position="1"/>
        <end position="18"/>
    </location>
</feature>
<feature type="region of interest" description="Disordered" evidence="1">
    <location>
        <begin position="1"/>
        <end position="22"/>
    </location>
</feature>
<evidence type="ECO:0000256" key="2">
    <source>
        <dbReference type="SAM" id="Phobius"/>
    </source>
</evidence>
<sequence length="126" mass="14138">MEGDESNKRHQPKEKQEARGVGVGKESELCLAYICQKKIVYMGPFELGVVWRLSSFSSTFVWALGSDTLISPHLFGDLLVLSVLSVSSGYLFLSCAKKAKKGSVYQVFYYCRRIHLFYQAGIVCLV</sequence>
<accession>A0AAN6W273</accession>
<keyword evidence="2" id="KW-1133">Transmembrane helix</keyword>
<keyword evidence="2" id="KW-0812">Transmembrane</keyword>
<proteinExistence type="predicted"/>
<protein>
    <submittedName>
        <fullName evidence="3">Uncharacterized protein</fullName>
    </submittedName>
</protein>
<name>A0AAN6W273_9PEZI</name>
<evidence type="ECO:0000256" key="1">
    <source>
        <dbReference type="SAM" id="MobiDB-lite"/>
    </source>
</evidence>
<evidence type="ECO:0000313" key="3">
    <source>
        <dbReference type="EMBL" id="KAK4174059.1"/>
    </source>
</evidence>
<dbReference type="AlphaFoldDB" id="A0AAN6W273"/>
<gene>
    <name evidence="3" type="ORF">QBC36DRAFT_334467</name>
</gene>
<feature type="transmembrane region" description="Helical" evidence="2">
    <location>
        <begin position="45"/>
        <end position="64"/>
    </location>
</feature>
<organism evidence="3 4">
    <name type="scientific">Triangularia setosa</name>
    <dbReference type="NCBI Taxonomy" id="2587417"/>
    <lineage>
        <taxon>Eukaryota</taxon>
        <taxon>Fungi</taxon>
        <taxon>Dikarya</taxon>
        <taxon>Ascomycota</taxon>
        <taxon>Pezizomycotina</taxon>
        <taxon>Sordariomycetes</taxon>
        <taxon>Sordariomycetidae</taxon>
        <taxon>Sordariales</taxon>
        <taxon>Podosporaceae</taxon>
        <taxon>Triangularia</taxon>
    </lineage>
</organism>
<evidence type="ECO:0000313" key="4">
    <source>
        <dbReference type="Proteomes" id="UP001302321"/>
    </source>
</evidence>
<dbReference type="EMBL" id="MU866303">
    <property type="protein sequence ID" value="KAK4174059.1"/>
    <property type="molecule type" value="Genomic_DNA"/>
</dbReference>
<reference evidence="3" key="1">
    <citation type="journal article" date="2023" name="Mol. Phylogenet. Evol.">
        <title>Genome-scale phylogeny and comparative genomics of the fungal order Sordariales.</title>
        <authorList>
            <person name="Hensen N."/>
            <person name="Bonometti L."/>
            <person name="Westerberg I."/>
            <person name="Brannstrom I.O."/>
            <person name="Guillou S."/>
            <person name="Cros-Aarteil S."/>
            <person name="Calhoun S."/>
            <person name="Haridas S."/>
            <person name="Kuo A."/>
            <person name="Mondo S."/>
            <person name="Pangilinan J."/>
            <person name="Riley R."/>
            <person name="LaButti K."/>
            <person name="Andreopoulos B."/>
            <person name="Lipzen A."/>
            <person name="Chen C."/>
            <person name="Yan M."/>
            <person name="Daum C."/>
            <person name="Ng V."/>
            <person name="Clum A."/>
            <person name="Steindorff A."/>
            <person name="Ohm R.A."/>
            <person name="Martin F."/>
            <person name="Silar P."/>
            <person name="Natvig D.O."/>
            <person name="Lalanne C."/>
            <person name="Gautier V."/>
            <person name="Ament-Velasquez S.L."/>
            <person name="Kruys A."/>
            <person name="Hutchinson M.I."/>
            <person name="Powell A.J."/>
            <person name="Barry K."/>
            <person name="Miller A.N."/>
            <person name="Grigoriev I.V."/>
            <person name="Debuchy R."/>
            <person name="Gladieux P."/>
            <person name="Hiltunen Thoren M."/>
            <person name="Johannesson H."/>
        </authorList>
    </citation>
    <scope>NUCLEOTIDE SEQUENCE</scope>
    <source>
        <strain evidence="3">CBS 892.96</strain>
    </source>
</reference>